<dbReference type="SUPFAM" id="SSF103506">
    <property type="entry name" value="Mitochondrial carrier"/>
    <property type="match status" value="1"/>
</dbReference>
<dbReference type="PANTHER" id="PTHR45618">
    <property type="entry name" value="MITOCHONDRIAL DICARBOXYLATE CARRIER-RELATED"/>
    <property type="match status" value="1"/>
</dbReference>
<dbReference type="Pfam" id="PF00397">
    <property type="entry name" value="WW"/>
    <property type="match status" value="1"/>
</dbReference>
<dbReference type="Gene3D" id="1.50.40.10">
    <property type="entry name" value="Mitochondrial carrier domain"/>
    <property type="match status" value="1"/>
</dbReference>
<feature type="domain" description="RRM" evidence="12">
    <location>
        <begin position="505"/>
        <end position="584"/>
    </location>
</feature>
<sequence length="849" mass="91432">MGMEARLPRTPAGQTKSKNSQIWKGFFQGSVGAAIGGACAHPLDLIKVRMQLQAEGTKLNMLQMGPHIVRNEGPLGLFKGVDASMARQLVYSGVRFGMYDMLKGFCGESERPLTTVEKVVCAAVAGATGAFAGNPGDLAMVRMQADGKLPPEQRRGYKNIFDAVSKIASQEGVLSMWRTGVIPNMNRATIITVGQLAAYDTCKELFVDAWHFQLGLMLVARLDITFASTDRLVLVTFYDVRVAQQVLSDLKPNAWPAQEGMNDLRAVRLSSSEFAALPRHERGFERFGEIAGLSNCVGDLVIEFYDMRAALRCTFDIPGSEPNKCGPMCHWTGGSAKGTGKTSGGSSPSPPMWTVRSPPGLTRSDAANNDRGIAFLLHADRRGCYPEFKAPRKIFVGSLPDGIEADVVKAEFSRYGLVEEMFLKQGCESGRQWGFVTFATAEEAQFAQEQTNGILMFETSLRPCEVIFARNQGLYGSGSLTKTAQPSPSSVLPIDTGPKKVLDLEEIFVGTLPDNVSENVLLEEFSKYGEVRNVFLKPNCDPGRHWGFITFATSQQAMDAKASCDRTLMLPGAERPCEVTIAKHQGMYGQDADGDGGRLATSTSSRSSYTPLSSQVARPTSTVGASYGGSQGSARPVIGASGHSPIGLAPANGSSSSQYGQDLRQTTTSVGGPCKVFVGSLPDGCPEHLLRQEFSRYGQITDVFMKQGCEPGRQWAFIIFSSAEEAMLAKESTDKILQLPGASRACEVMLAKNQGMYGQAPLRAFGLGPGMQGLPGQPPPPTTPPPPHLTPWRTYKTQSGLPYYHNSQTGQTVWECPTEFEPPPGNVGVGSVPANGRSSGRPGARYAPY</sequence>
<evidence type="ECO:0000256" key="9">
    <source>
        <dbReference type="PROSITE-ProRule" id="PRU00282"/>
    </source>
</evidence>
<keyword evidence="5" id="KW-0677">Repeat</keyword>
<keyword evidence="3" id="KW-0813">Transport</keyword>
<evidence type="ECO:0000313" key="13">
    <source>
        <dbReference type="EMBL" id="CAK9099773.1"/>
    </source>
</evidence>
<dbReference type="Proteomes" id="UP001642484">
    <property type="component" value="Unassembled WGS sequence"/>
</dbReference>
<feature type="domain" description="RRM" evidence="12">
    <location>
        <begin position="392"/>
        <end position="471"/>
    </location>
</feature>
<feature type="compositionally biased region" description="Polar residues" evidence="10">
    <location>
        <begin position="615"/>
        <end position="624"/>
    </location>
</feature>
<feature type="region of interest" description="Disordered" evidence="10">
    <location>
        <begin position="817"/>
        <end position="849"/>
    </location>
</feature>
<evidence type="ECO:0000256" key="4">
    <source>
        <dbReference type="ARBA" id="ARBA00022692"/>
    </source>
</evidence>
<evidence type="ECO:0000313" key="14">
    <source>
        <dbReference type="Proteomes" id="UP001642484"/>
    </source>
</evidence>
<evidence type="ECO:0000256" key="7">
    <source>
        <dbReference type="ARBA" id="ARBA00023136"/>
    </source>
</evidence>
<keyword evidence="8" id="KW-0694">RNA-binding</keyword>
<dbReference type="CDD" id="cd00590">
    <property type="entry name" value="RRM_SF"/>
    <property type="match status" value="1"/>
</dbReference>
<dbReference type="InterPro" id="IPR023395">
    <property type="entry name" value="MCP_dom_sf"/>
</dbReference>
<dbReference type="SUPFAM" id="SSF51045">
    <property type="entry name" value="WW domain"/>
    <property type="match status" value="1"/>
</dbReference>
<dbReference type="PROSITE" id="PS50102">
    <property type="entry name" value="RRM"/>
    <property type="match status" value="3"/>
</dbReference>
<keyword evidence="7 9" id="KW-0472">Membrane</keyword>
<dbReference type="CDD" id="cd00201">
    <property type="entry name" value="WW"/>
    <property type="match status" value="1"/>
</dbReference>
<dbReference type="Pfam" id="PF00076">
    <property type="entry name" value="RRM_1"/>
    <property type="match status" value="3"/>
</dbReference>
<comment type="similarity">
    <text evidence="2">Belongs to the mitochondrial carrier (TC 2.A.29) family.</text>
</comment>
<keyword evidence="4 9" id="KW-0812">Transmembrane</keyword>
<comment type="caution">
    <text evidence="13">The sequence shown here is derived from an EMBL/GenBank/DDBJ whole genome shotgun (WGS) entry which is preliminary data.</text>
</comment>
<evidence type="ECO:0000256" key="1">
    <source>
        <dbReference type="ARBA" id="ARBA00004141"/>
    </source>
</evidence>
<feature type="compositionally biased region" description="Low complexity" evidence="10">
    <location>
        <begin position="601"/>
        <end position="614"/>
    </location>
</feature>
<evidence type="ECO:0000256" key="2">
    <source>
        <dbReference type="ARBA" id="ARBA00006375"/>
    </source>
</evidence>
<dbReference type="Gene3D" id="2.20.70.10">
    <property type="match status" value="1"/>
</dbReference>
<feature type="domain" description="WW" evidence="11">
    <location>
        <begin position="786"/>
        <end position="819"/>
    </location>
</feature>
<evidence type="ECO:0000256" key="3">
    <source>
        <dbReference type="ARBA" id="ARBA00022448"/>
    </source>
</evidence>
<comment type="subcellular location">
    <subcellularLocation>
        <location evidence="1">Membrane</location>
        <topology evidence="1">Multi-pass membrane protein</topology>
    </subcellularLocation>
</comment>
<gene>
    <name evidence="13" type="ORF">CCMP2556_LOCUS47193</name>
</gene>
<dbReference type="InterPro" id="IPR035979">
    <property type="entry name" value="RBD_domain_sf"/>
</dbReference>
<evidence type="ECO:0000259" key="11">
    <source>
        <dbReference type="PROSITE" id="PS50020"/>
    </source>
</evidence>
<feature type="repeat" description="Solcar" evidence="9">
    <location>
        <begin position="113"/>
        <end position="205"/>
    </location>
</feature>
<dbReference type="SMART" id="SM00360">
    <property type="entry name" value="RRM"/>
    <property type="match status" value="3"/>
</dbReference>
<feature type="region of interest" description="Disordered" evidence="10">
    <location>
        <begin position="588"/>
        <end position="631"/>
    </location>
</feature>
<proteinExistence type="inferred from homology"/>
<dbReference type="Pfam" id="PF00153">
    <property type="entry name" value="Mito_carr"/>
    <property type="match status" value="2"/>
</dbReference>
<feature type="compositionally biased region" description="Polar residues" evidence="10">
    <location>
        <begin position="652"/>
        <end position="666"/>
    </location>
</feature>
<evidence type="ECO:0000259" key="12">
    <source>
        <dbReference type="PROSITE" id="PS50102"/>
    </source>
</evidence>
<dbReference type="InterPro" id="IPR000504">
    <property type="entry name" value="RRM_dom"/>
</dbReference>
<dbReference type="InterPro" id="IPR050391">
    <property type="entry name" value="Mito_Metabolite_Transporter"/>
</dbReference>
<keyword evidence="14" id="KW-1185">Reference proteome</keyword>
<dbReference type="InterPro" id="IPR001202">
    <property type="entry name" value="WW_dom"/>
</dbReference>
<dbReference type="InterPro" id="IPR012677">
    <property type="entry name" value="Nucleotide-bd_a/b_plait_sf"/>
</dbReference>
<evidence type="ECO:0000256" key="10">
    <source>
        <dbReference type="SAM" id="MobiDB-lite"/>
    </source>
</evidence>
<feature type="repeat" description="Solcar" evidence="9">
    <location>
        <begin position="24"/>
        <end position="105"/>
    </location>
</feature>
<dbReference type="Gene3D" id="3.30.70.330">
    <property type="match status" value="3"/>
</dbReference>
<dbReference type="InterPro" id="IPR018108">
    <property type="entry name" value="MCP_transmembrane"/>
</dbReference>
<evidence type="ECO:0000256" key="6">
    <source>
        <dbReference type="ARBA" id="ARBA00022989"/>
    </source>
</evidence>
<accession>A0ABP0RJC4</accession>
<dbReference type="InterPro" id="IPR036020">
    <property type="entry name" value="WW_dom_sf"/>
</dbReference>
<dbReference type="PROSITE" id="PS50920">
    <property type="entry name" value="SOLCAR"/>
    <property type="match status" value="2"/>
</dbReference>
<evidence type="ECO:0000256" key="8">
    <source>
        <dbReference type="PROSITE-ProRule" id="PRU00176"/>
    </source>
</evidence>
<feature type="region of interest" description="Disordered" evidence="10">
    <location>
        <begin position="336"/>
        <end position="364"/>
    </location>
</feature>
<feature type="region of interest" description="Disordered" evidence="10">
    <location>
        <begin position="643"/>
        <end position="666"/>
    </location>
</feature>
<organism evidence="13 14">
    <name type="scientific">Durusdinium trenchii</name>
    <dbReference type="NCBI Taxonomy" id="1381693"/>
    <lineage>
        <taxon>Eukaryota</taxon>
        <taxon>Sar</taxon>
        <taxon>Alveolata</taxon>
        <taxon>Dinophyceae</taxon>
        <taxon>Suessiales</taxon>
        <taxon>Symbiodiniaceae</taxon>
        <taxon>Durusdinium</taxon>
    </lineage>
</organism>
<dbReference type="SUPFAM" id="SSF54928">
    <property type="entry name" value="RNA-binding domain, RBD"/>
    <property type="match status" value="3"/>
</dbReference>
<feature type="domain" description="RRM" evidence="12">
    <location>
        <begin position="674"/>
        <end position="753"/>
    </location>
</feature>
<dbReference type="SMART" id="SM00456">
    <property type="entry name" value="WW"/>
    <property type="match status" value="1"/>
</dbReference>
<protein>
    <submittedName>
        <fullName evidence="13">Uncharacterized protein</fullName>
    </submittedName>
</protein>
<name>A0ABP0RJC4_9DINO</name>
<dbReference type="PROSITE" id="PS50020">
    <property type="entry name" value="WW_DOMAIN_2"/>
    <property type="match status" value="1"/>
</dbReference>
<reference evidence="13 14" key="1">
    <citation type="submission" date="2024-02" db="EMBL/GenBank/DDBJ databases">
        <authorList>
            <person name="Chen Y."/>
            <person name="Shah S."/>
            <person name="Dougan E. K."/>
            <person name="Thang M."/>
            <person name="Chan C."/>
        </authorList>
    </citation>
    <scope>NUCLEOTIDE SEQUENCE [LARGE SCALE GENOMIC DNA]</scope>
</reference>
<keyword evidence="6" id="KW-1133">Transmembrane helix</keyword>
<evidence type="ECO:0000256" key="5">
    <source>
        <dbReference type="ARBA" id="ARBA00022737"/>
    </source>
</evidence>
<dbReference type="EMBL" id="CAXAMN010025995">
    <property type="protein sequence ID" value="CAK9099773.1"/>
    <property type="molecule type" value="Genomic_DNA"/>
</dbReference>